<name>A0A085NIH6_9BILA</name>
<organism evidence="1">
    <name type="scientific">Trichuris suis</name>
    <name type="common">pig whipworm</name>
    <dbReference type="NCBI Taxonomy" id="68888"/>
    <lineage>
        <taxon>Eukaryota</taxon>
        <taxon>Metazoa</taxon>
        <taxon>Ecdysozoa</taxon>
        <taxon>Nematoda</taxon>
        <taxon>Enoplea</taxon>
        <taxon>Dorylaimia</taxon>
        <taxon>Trichinellida</taxon>
        <taxon>Trichuridae</taxon>
        <taxon>Trichuris</taxon>
    </lineage>
</organism>
<accession>A0A085NIH6</accession>
<sequence>MHMEDKFKIKINSPLFIIRLIMAHLEKVMTIRYDQHTDACSTQILWLKPSKLILENIHKHDQHKHRCN</sequence>
<gene>
    <name evidence="1" type="ORF">M514_18641</name>
</gene>
<protein>
    <submittedName>
        <fullName evidence="1">Uncharacterized protein</fullName>
    </submittedName>
</protein>
<reference evidence="1" key="1">
    <citation type="journal article" date="2014" name="Nat. Genet.">
        <title>Genome and transcriptome of the porcine whipworm Trichuris suis.</title>
        <authorList>
            <person name="Jex A.R."/>
            <person name="Nejsum P."/>
            <person name="Schwarz E.M."/>
            <person name="Hu L."/>
            <person name="Young N.D."/>
            <person name="Hall R.S."/>
            <person name="Korhonen P.K."/>
            <person name="Liao S."/>
            <person name="Thamsborg S."/>
            <person name="Xia J."/>
            <person name="Xu P."/>
            <person name="Wang S."/>
            <person name="Scheerlinck J.P."/>
            <person name="Hofmann A."/>
            <person name="Sternberg P.W."/>
            <person name="Wang J."/>
            <person name="Gasser R.B."/>
        </authorList>
    </citation>
    <scope>NUCLEOTIDE SEQUENCE [LARGE SCALE GENOMIC DNA]</scope>
    <source>
        <strain evidence="1">DCEP-RM93F</strain>
    </source>
</reference>
<dbReference type="EMBL" id="KL367497">
    <property type="protein sequence ID" value="KFD69272.1"/>
    <property type="molecule type" value="Genomic_DNA"/>
</dbReference>
<proteinExistence type="predicted"/>
<dbReference type="Proteomes" id="UP000030758">
    <property type="component" value="Unassembled WGS sequence"/>
</dbReference>
<evidence type="ECO:0000313" key="1">
    <source>
        <dbReference type="EMBL" id="KFD69272.1"/>
    </source>
</evidence>
<dbReference type="AlphaFoldDB" id="A0A085NIH6"/>